<reference evidence="2" key="1">
    <citation type="submission" date="2019-10" db="EMBL/GenBank/DDBJ databases">
        <authorList>
            <consortium name="Genoscope - CEA"/>
            <person name="William W."/>
        </authorList>
    </citation>
    <scope>NUCLEOTIDE SEQUENCE [LARGE SCALE GENOMIC DNA]</scope>
    <source>
        <strain evidence="2">BBR_PRJEB10992</strain>
    </source>
</reference>
<protein>
    <submittedName>
        <fullName evidence="2">Uncharacterized protein</fullName>
    </submittedName>
</protein>
<evidence type="ECO:0000256" key="1">
    <source>
        <dbReference type="SAM" id="MobiDB-lite"/>
    </source>
</evidence>
<gene>
    <name evidence="2" type="ORF">PL8927_380007</name>
</gene>
<comment type="caution">
    <text evidence="2">The sequence shown here is derived from an EMBL/GenBank/DDBJ whole genome shotgun (WGS) entry which is preliminary data.</text>
</comment>
<dbReference type="EMBL" id="CZCU02000111">
    <property type="protein sequence ID" value="VXD15069.1"/>
    <property type="molecule type" value="Genomic_DNA"/>
</dbReference>
<feature type="region of interest" description="Disordered" evidence="1">
    <location>
        <begin position="1"/>
        <end position="38"/>
    </location>
</feature>
<keyword evidence="3" id="KW-1185">Reference proteome</keyword>
<sequence length="38" mass="4382">MVSGVGDLTQPENNRSQEESSNDRNNQNQYCRISRKII</sequence>
<dbReference type="AlphaFoldDB" id="A0A7Z9BIR9"/>
<dbReference type="Proteomes" id="UP000184550">
    <property type="component" value="Unassembled WGS sequence"/>
</dbReference>
<name>A0A7Z9BIR9_9CYAN</name>
<proteinExistence type="predicted"/>
<accession>A0A7Z9BIR9</accession>
<evidence type="ECO:0000313" key="3">
    <source>
        <dbReference type="Proteomes" id="UP000184550"/>
    </source>
</evidence>
<organism evidence="2 3">
    <name type="scientific">Planktothrix serta PCC 8927</name>
    <dbReference type="NCBI Taxonomy" id="671068"/>
    <lineage>
        <taxon>Bacteria</taxon>
        <taxon>Bacillati</taxon>
        <taxon>Cyanobacteriota</taxon>
        <taxon>Cyanophyceae</taxon>
        <taxon>Oscillatoriophycideae</taxon>
        <taxon>Oscillatoriales</taxon>
        <taxon>Microcoleaceae</taxon>
        <taxon>Planktothrix</taxon>
    </lineage>
</organism>
<evidence type="ECO:0000313" key="2">
    <source>
        <dbReference type="EMBL" id="VXD15069.1"/>
    </source>
</evidence>